<name>A0A0G1AX32_UNCKA</name>
<evidence type="ECO:0000313" key="1">
    <source>
        <dbReference type="EMBL" id="KKS38641.1"/>
    </source>
</evidence>
<dbReference type="Proteomes" id="UP000033847">
    <property type="component" value="Unassembled WGS sequence"/>
</dbReference>
<dbReference type="AlphaFoldDB" id="A0A0G1AX32"/>
<reference evidence="1 2" key="1">
    <citation type="journal article" date="2015" name="Nature">
        <title>rRNA introns, odd ribosomes, and small enigmatic genomes across a large radiation of phyla.</title>
        <authorList>
            <person name="Brown C.T."/>
            <person name="Hug L.A."/>
            <person name="Thomas B.C."/>
            <person name="Sharon I."/>
            <person name="Castelle C.J."/>
            <person name="Singh A."/>
            <person name="Wilkins M.J."/>
            <person name="Williams K.H."/>
            <person name="Banfield J.F."/>
        </authorList>
    </citation>
    <scope>NUCLEOTIDE SEQUENCE [LARGE SCALE GENOMIC DNA]</scope>
</reference>
<gene>
    <name evidence="1" type="ORF">UV00_C0006G0039</name>
</gene>
<comment type="caution">
    <text evidence="1">The sequence shown here is derived from an EMBL/GenBank/DDBJ whole genome shotgun (WGS) entry which is preliminary data.</text>
</comment>
<evidence type="ECO:0008006" key="3">
    <source>
        <dbReference type="Google" id="ProtNLM"/>
    </source>
</evidence>
<organism evidence="1 2">
    <name type="scientific">candidate division WWE3 bacterium GW2011_GWF1_42_14</name>
    <dbReference type="NCBI Taxonomy" id="1619138"/>
    <lineage>
        <taxon>Bacteria</taxon>
        <taxon>Katanobacteria</taxon>
    </lineage>
</organism>
<dbReference type="EMBL" id="LCCU01000006">
    <property type="protein sequence ID" value="KKS38641.1"/>
    <property type="molecule type" value="Genomic_DNA"/>
</dbReference>
<protein>
    <recommendedName>
        <fullName evidence="3">Type 4 fimbrial biogenesis protein PilX N-terminal domain-containing protein</fullName>
    </recommendedName>
</protein>
<proteinExistence type="predicted"/>
<sequence length="301" mass="32789">MTTREKSETNMKGQFGKLNNNGQALLFVLVALTIALSVGVALSSRTLQLSSRAPRSDTSTRVFAAAEGGIDRLLDQPTRFLDRLSSKTPDCTEMGFTPIAGDSTRCILNFTKAASDEIESRAVLSSQTFNHTGIIGSTSYYAVDLSPNQTKNIEITGMSLIRLCWENANAAVEYILYGPSVTERNFLKTSVSAFISNISSTGFTDGTSEAVREGYPLPYCHDITVIGMTGLRVRTFFQGSRIAVVPVNPTSLPTQGYRLYSRGELVQDGDISTTKAIVVYRSFNTAPSFFDYALFSNNDVP</sequence>
<accession>A0A0G1AX32</accession>
<evidence type="ECO:0000313" key="2">
    <source>
        <dbReference type="Proteomes" id="UP000033847"/>
    </source>
</evidence>